<keyword evidence="2" id="KW-1185">Reference proteome</keyword>
<gene>
    <name evidence="1" type="ORF">ACFFK0_12705</name>
</gene>
<name>A0ABV6DKZ1_9BACL</name>
<comment type="caution">
    <text evidence="1">The sequence shown here is derived from an EMBL/GenBank/DDBJ whole genome shotgun (WGS) entry which is preliminary data.</text>
</comment>
<dbReference type="EMBL" id="JBHLWN010000049">
    <property type="protein sequence ID" value="MFC0213301.1"/>
    <property type="molecule type" value="Genomic_DNA"/>
</dbReference>
<dbReference type="Proteomes" id="UP001589776">
    <property type="component" value="Unassembled WGS sequence"/>
</dbReference>
<reference evidence="1 2" key="1">
    <citation type="submission" date="2024-09" db="EMBL/GenBank/DDBJ databases">
        <authorList>
            <person name="Sun Q."/>
            <person name="Mori K."/>
        </authorList>
    </citation>
    <scope>NUCLEOTIDE SEQUENCE [LARGE SCALE GENOMIC DNA]</scope>
    <source>
        <strain evidence="1 2">CCM 7759</strain>
    </source>
</reference>
<protein>
    <recommendedName>
        <fullName evidence="3">YlbF family regulator</fullName>
    </recommendedName>
</protein>
<sequence length="118" mass="13752">MEFPSWFQTAIQQRLDYISARIERHPELYARRKEEYKAFQAMFKGVDKTQMPEFMEWEEKAHFTRAIENEHLYLQGMRDGAQIVLALLTDPLPSGDEMLAALKKSEPKSGQTEAEGEL</sequence>
<dbReference type="RefSeq" id="WP_377470600.1">
    <property type="nucleotide sequence ID" value="NZ_JBHLWN010000049.1"/>
</dbReference>
<accession>A0ABV6DKZ1</accession>
<organism evidence="1 2">
    <name type="scientific">Paenibacillus chartarius</name>
    <dbReference type="NCBI Taxonomy" id="747481"/>
    <lineage>
        <taxon>Bacteria</taxon>
        <taxon>Bacillati</taxon>
        <taxon>Bacillota</taxon>
        <taxon>Bacilli</taxon>
        <taxon>Bacillales</taxon>
        <taxon>Paenibacillaceae</taxon>
        <taxon>Paenibacillus</taxon>
    </lineage>
</organism>
<evidence type="ECO:0008006" key="3">
    <source>
        <dbReference type="Google" id="ProtNLM"/>
    </source>
</evidence>
<evidence type="ECO:0000313" key="2">
    <source>
        <dbReference type="Proteomes" id="UP001589776"/>
    </source>
</evidence>
<evidence type="ECO:0000313" key="1">
    <source>
        <dbReference type="EMBL" id="MFC0213301.1"/>
    </source>
</evidence>
<proteinExistence type="predicted"/>